<evidence type="ECO:0000313" key="2">
    <source>
        <dbReference type="Proteomes" id="UP001589858"/>
    </source>
</evidence>
<evidence type="ECO:0000313" key="1">
    <source>
        <dbReference type="EMBL" id="MFC0683037.1"/>
    </source>
</evidence>
<organism evidence="1 2">
    <name type="scientific">Novosphingobium clariflavum</name>
    <dbReference type="NCBI Taxonomy" id="2029884"/>
    <lineage>
        <taxon>Bacteria</taxon>
        <taxon>Pseudomonadati</taxon>
        <taxon>Pseudomonadota</taxon>
        <taxon>Alphaproteobacteria</taxon>
        <taxon>Sphingomonadales</taxon>
        <taxon>Sphingomonadaceae</taxon>
        <taxon>Novosphingobium</taxon>
    </lineage>
</organism>
<name>A0ABV6S2T0_9SPHN</name>
<keyword evidence="2" id="KW-1185">Reference proteome</keyword>
<dbReference type="RefSeq" id="WP_267222895.1">
    <property type="nucleotide sequence ID" value="NZ_JAPCWC010000018.1"/>
</dbReference>
<accession>A0ABV6S2T0</accession>
<proteinExistence type="predicted"/>
<reference evidence="1 2" key="1">
    <citation type="submission" date="2024-09" db="EMBL/GenBank/DDBJ databases">
        <authorList>
            <person name="Sun Q."/>
            <person name="Mori K."/>
        </authorList>
    </citation>
    <scope>NUCLEOTIDE SEQUENCE [LARGE SCALE GENOMIC DNA]</scope>
    <source>
        <strain evidence="1 2">CICC 11035S</strain>
    </source>
</reference>
<dbReference type="Proteomes" id="UP001589858">
    <property type="component" value="Unassembled WGS sequence"/>
</dbReference>
<protein>
    <submittedName>
        <fullName evidence="1">Uncharacterized protein</fullName>
    </submittedName>
</protein>
<dbReference type="EMBL" id="JBHLTM010000002">
    <property type="protein sequence ID" value="MFC0683037.1"/>
    <property type="molecule type" value="Genomic_DNA"/>
</dbReference>
<sequence length="75" mass="8203">MGNADIDVPGMPPTNPSLERLETIVRLCEQADRRADVKIARAEAEKLRASGALAAARADRDAWIANNPDPQLMMF</sequence>
<comment type="caution">
    <text evidence="1">The sequence shown here is derived from an EMBL/GenBank/DDBJ whole genome shotgun (WGS) entry which is preliminary data.</text>
</comment>
<gene>
    <name evidence="1" type="ORF">ACFFF8_00350</name>
</gene>